<sequence>MGGSAFLTHNPPLPTPRMPLEIYQKILSQTLTLLQEHYSQCASPIEGPGKKDFGDVDILVASPKSPEYDAFPTSSQDAKKTEIQSPMRNVAQNLSVLLGAEAFIVEKGNPTINFAIPWPDSASPANTNLYLEQAQQNAEEEEHQTPIQEKKYIQIDIHHLPNPQYFHWELFHSAHGDLWNILGTIIRPFGLTANNIGLYIRIPEIELLDRKKSMILLTSEPGLVLDFLGLDEGRWWNEFGSQEEMFRFAMGCRMFWIKEENEDGEGEGEVVGDVAVDGRGGKEGGEMSKKKLKHNDRQRMSKRPIFKAWIEEFVPKVREEGCAKVAKVTREEIREEAMEKFGMREVYEQRVRDWKLERNGIELGAILKGAVPGADEVDPPLRAAAIRFLRSVIKDEEEFDGVIPEAAKLDKNGLYDLDRVRAFVESNWRRAGETGLKRQHDKSVENHRLKESLKAKETGEVENDTQEVKLDT</sequence>
<feature type="compositionally biased region" description="Basic and acidic residues" evidence="1">
    <location>
        <begin position="279"/>
        <end position="294"/>
    </location>
</feature>
<feature type="region of interest" description="Disordered" evidence="1">
    <location>
        <begin position="433"/>
        <end position="472"/>
    </location>
</feature>
<dbReference type="AlphaFoldDB" id="A0A9N9KMU3"/>
<feature type="region of interest" description="Disordered" evidence="1">
    <location>
        <begin position="267"/>
        <end position="294"/>
    </location>
</feature>
<evidence type="ECO:0000256" key="1">
    <source>
        <dbReference type="SAM" id="MobiDB-lite"/>
    </source>
</evidence>
<proteinExistence type="predicted"/>
<dbReference type="Proteomes" id="UP000696280">
    <property type="component" value="Unassembled WGS sequence"/>
</dbReference>
<comment type="caution">
    <text evidence="2">The sequence shown here is derived from an EMBL/GenBank/DDBJ whole genome shotgun (WGS) entry which is preliminary data.</text>
</comment>
<feature type="compositionally biased region" description="Basic and acidic residues" evidence="1">
    <location>
        <begin position="433"/>
        <end position="459"/>
    </location>
</feature>
<evidence type="ECO:0000313" key="3">
    <source>
        <dbReference type="Proteomes" id="UP000696280"/>
    </source>
</evidence>
<protein>
    <submittedName>
        <fullName evidence="2">Uncharacterized protein</fullName>
    </submittedName>
</protein>
<name>A0A9N9KMU3_9HELO</name>
<accession>A0A9N9KMU3</accession>
<evidence type="ECO:0000313" key="2">
    <source>
        <dbReference type="EMBL" id="CAG8950710.1"/>
    </source>
</evidence>
<organism evidence="2 3">
    <name type="scientific">Hymenoscyphus fraxineus</name>
    <dbReference type="NCBI Taxonomy" id="746836"/>
    <lineage>
        <taxon>Eukaryota</taxon>
        <taxon>Fungi</taxon>
        <taxon>Dikarya</taxon>
        <taxon>Ascomycota</taxon>
        <taxon>Pezizomycotina</taxon>
        <taxon>Leotiomycetes</taxon>
        <taxon>Helotiales</taxon>
        <taxon>Helotiaceae</taxon>
        <taxon>Hymenoscyphus</taxon>
    </lineage>
</organism>
<dbReference type="EMBL" id="CAJVRL010000038">
    <property type="protein sequence ID" value="CAG8950710.1"/>
    <property type="molecule type" value="Genomic_DNA"/>
</dbReference>
<dbReference type="OrthoDB" id="4708870at2759"/>
<gene>
    <name evidence="2" type="ORF">HYFRA_00002920</name>
</gene>
<keyword evidence="3" id="KW-1185">Reference proteome</keyword>
<reference evidence="2" key="1">
    <citation type="submission" date="2021-07" db="EMBL/GenBank/DDBJ databases">
        <authorList>
            <person name="Durling M."/>
        </authorList>
    </citation>
    <scope>NUCLEOTIDE SEQUENCE</scope>
</reference>